<evidence type="ECO:0000313" key="1">
    <source>
        <dbReference type="EMBL" id="KAH7424912.1"/>
    </source>
</evidence>
<dbReference type="OMA" id="DEMFAVD"/>
<dbReference type="Proteomes" id="UP000825935">
    <property type="component" value="Chromosome 11"/>
</dbReference>
<dbReference type="AlphaFoldDB" id="A0A8T2TQ94"/>
<dbReference type="OrthoDB" id="3592703at2759"/>
<proteinExistence type="predicted"/>
<reference evidence="1" key="1">
    <citation type="submission" date="2021-08" db="EMBL/GenBank/DDBJ databases">
        <title>WGS assembly of Ceratopteris richardii.</title>
        <authorList>
            <person name="Marchant D.B."/>
            <person name="Chen G."/>
            <person name="Jenkins J."/>
            <person name="Shu S."/>
            <person name="Leebens-Mack J."/>
            <person name="Grimwood J."/>
            <person name="Schmutz J."/>
            <person name="Soltis P."/>
            <person name="Soltis D."/>
            <person name="Chen Z.-H."/>
        </authorList>
    </citation>
    <scope>NUCLEOTIDE SEQUENCE</scope>
    <source>
        <strain evidence="1">Whitten #5841</strain>
        <tissue evidence="1">Leaf</tissue>
    </source>
</reference>
<protein>
    <submittedName>
        <fullName evidence="1">Uncharacterized protein</fullName>
    </submittedName>
</protein>
<accession>A0A8T2TQ94</accession>
<dbReference type="Gene3D" id="3.30.1050.10">
    <property type="entry name" value="SCP2 sterol-binding domain"/>
    <property type="match status" value="1"/>
</dbReference>
<evidence type="ECO:0000313" key="2">
    <source>
        <dbReference type="Proteomes" id="UP000825935"/>
    </source>
</evidence>
<dbReference type="InterPro" id="IPR036527">
    <property type="entry name" value="SCP2_sterol-bd_dom_sf"/>
</dbReference>
<gene>
    <name evidence="1" type="ORF">KP509_11G031200</name>
</gene>
<dbReference type="EMBL" id="CM035416">
    <property type="protein sequence ID" value="KAH7424912.1"/>
    <property type="molecule type" value="Genomic_DNA"/>
</dbReference>
<comment type="caution">
    <text evidence="1">The sequence shown here is derived from an EMBL/GenBank/DDBJ whole genome shotgun (WGS) entry which is preliminary data.</text>
</comment>
<name>A0A8T2TQ94_CERRI</name>
<sequence length="101" mass="11560">MAFKIETKLKPGAILQQMQQHSTRSQSDGGKEVLAKSGFIYQFVITPKKLGKDDEMFAVDLKNRKVYQGAYDGKHDDVDDEFIALYLLGSYICRWLLLEVK</sequence>
<keyword evidence="2" id="KW-1185">Reference proteome</keyword>
<organism evidence="1 2">
    <name type="scientific">Ceratopteris richardii</name>
    <name type="common">Triangle waterfern</name>
    <dbReference type="NCBI Taxonomy" id="49495"/>
    <lineage>
        <taxon>Eukaryota</taxon>
        <taxon>Viridiplantae</taxon>
        <taxon>Streptophyta</taxon>
        <taxon>Embryophyta</taxon>
        <taxon>Tracheophyta</taxon>
        <taxon>Polypodiopsida</taxon>
        <taxon>Polypodiidae</taxon>
        <taxon>Polypodiales</taxon>
        <taxon>Pteridineae</taxon>
        <taxon>Pteridaceae</taxon>
        <taxon>Parkerioideae</taxon>
        <taxon>Ceratopteris</taxon>
    </lineage>
</organism>